<feature type="region of interest" description="Disordered" evidence="1">
    <location>
        <begin position="154"/>
        <end position="174"/>
    </location>
</feature>
<sequence length="174" mass="19114">MIFTAVKLNAYRVLTPKWAYQPCSGAGAATAGGRFNRIEQSAVYLALEPETALAEYSQSEPLFGPGTIACFQIELARVADFSAGYDPDWDALWMDWDCAWKRLAFIDDIEPPTWVMADEVVAGEASGLLFPSTKRPGGTNLVIYPDQLREGDSLQVHDPDGALPRSQDSWIPAE</sequence>
<dbReference type="Proteomes" id="UP001302072">
    <property type="component" value="Chromosome"/>
</dbReference>
<dbReference type="Pfam" id="PF08808">
    <property type="entry name" value="RES"/>
    <property type="match status" value="1"/>
</dbReference>
<proteinExistence type="predicted"/>
<dbReference type="EMBL" id="CP115541">
    <property type="protein sequence ID" value="WNH53853.1"/>
    <property type="molecule type" value="Genomic_DNA"/>
</dbReference>
<keyword evidence="4" id="KW-1185">Reference proteome</keyword>
<name>A0ABY9YT04_9GAMM</name>
<reference evidence="3 4" key="1">
    <citation type="submission" date="2022-12" db="EMBL/GenBank/DDBJ databases">
        <title>Two new species, Stenotrophomonas aracearum and Stenotrophomonas oahuensis, isolated from Anthurium (Araceae family) in Hawaii.</title>
        <authorList>
            <person name="Chunag S.C."/>
            <person name="Dobhal S."/>
            <person name="Alvarez A."/>
            <person name="Arif M."/>
        </authorList>
    </citation>
    <scope>NUCLEOTIDE SEQUENCE [LARGE SCALE GENOMIC DNA]</scope>
    <source>
        <strain evidence="3 4">A5586</strain>
    </source>
</reference>
<protein>
    <submittedName>
        <fullName evidence="3">RES family NAD+ phosphorylase</fullName>
    </submittedName>
</protein>
<evidence type="ECO:0000259" key="2">
    <source>
        <dbReference type="SMART" id="SM00953"/>
    </source>
</evidence>
<evidence type="ECO:0000256" key="1">
    <source>
        <dbReference type="SAM" id="MobiDB-lite"/>
    </source>
</evidence>
<dbReference type="RefSeq" id="WP_311192983.1">
    <property type="nucleotide sequence ID" value="NZ_CP115541.1"/>
</dbReference>
<dbReference type="SMART" id="SM00953">
    <property type="entry name" value="RES"/>
    <property type="match status" value="1"/>
</dbReference>
<accession>A0ABY9YT04</accession>
<feature type="domain" description="RES" evidence="2">
    <location>
        <begin position="22"/>
        <end position="154"/>
    </location>
</feature>
<dbReference type="InterPro" id="IPR014914">
    <property type="entry name" value="RES_dom"/>
</dbReference>
<evidence type="ECO:0000313" key="4">
    <source>
        <dbReference type="Proteomes" id="UP001302072"/>
    </source>
</evidence>
<evidence type="ECO:0000313" key="3">
    <source>
        <dbReference type="EMBL" id="WNH53853.1"/>
    </source>
</evidence>
<organism evidence="3 4">
    <name type="scientific">Stenotrophomonas oahuensis</name>
    <dbReference type="NCBI Taxonomy" id="3003271"/>
    <lineage>
        <taxon>Bacteria</taxon>
        <taxon>Pseudomonadati</taxon>
        <taxon>Pseudomonadota</taxon>
        <taxon>Gammaproteobacteria</taxon>
        <taxon>Lysobacterales</taxon>
        <taxon>Lysobacteraceae</taxon>
        <taxon>Stenotrophomonas</taxon>
    </lineage>
</organism>
<gene>
    <name evidence="3" type="ORF">PDM29_06120</name>
</gene>